<organism evidence="6 7">
    <name type="scientific">Acetobacteroides hydrogenigenes</name>
    <dbReference type="NCBI Taxonomy" id="979970"/>
    <lineage>
        <taxon>Bacteria</taxon>
        <taxon>Pseudomonadati</taxon>
        <taxon>Bacteroidota</taxon>
        <taxon>Bacteroidia</taxon>
        <taxon>Bacteroidales</taxon>
        <taxon>Rikenellaceae</taxon>
        <taxon>Acetobacteroides</taxon>
    </lineage>
</organism>
<dbReference type="Pfam" id="PF13432">
    <property type="entry name" value="TPR_16"/>
    <property type="match status" value="1"/>
</dbReference>
<keyword evidence="7" id="KW-1185">Reference proteome</keyword>
<dbReference type="EMBL" id="SLWB01000018">
    <property type="protein sequence ID" value="TCN62723.1"/>
    <property type="molecule type" value="Genomic_DNA"/>
</dbReference>
<dbReference type="PROSITE" id="PS50005">
    <property type="entry name" value="TPR"/>
    <property type="match status" value="2"/>
</dbReference>
<reference evidence="6 7" key="1">
    <citation type="submission" date="2019-03" db="EMBL/GenBank/DDBJ databases">
        <title>Genomic Encyclopedia of Archaeal and Bacterial Type Strains, Phase II (KMG-II): from individual species to whole genera.</title>
        <authorList>
            <person name="Goeker M."/>
        </authorList>
    </citation>
    <scope>NUCLEOTIDE SEQUENCE [LARGE SCALE GENOMIC DNA]</scope>
    <source>
        <strain evidence="6 7">RL-C</strain>
    </source>
</reference>
<dbReference type="InterPro" id="IPR031101">
    <property type="entry name" value="Ctr9"/>
</dbReference>
<dbReference type="PROSITE" id="PS50293">
    <property type="entry name" value="TPR_REGION"/>
    <property type="match status" value="1"/>
</dbReference>
<dbReference type="RefSeq" id="WP_131840385.1">
    <property type="nucleotide sequence ID" value="NZ_SLWB01000018.1"/>
</dbReference>
<comment type="caution">
    <text evidence="6">The sequence shown here is derived from an EMBL/GenBank/DDBJ whole genome shotgun (WGS) entry which is preliminary data.</text>
</comment>
<dbReference type="InterPro" id="IPR019734">
    <property type="entry name" value="TPR_rpt"/>
</dbReference>
<name>A0A4R2E4G8_9BACT</name>
<feature type="compositionally biased region" description="Low complexity" evidence="4">
    <location>
        <begin position="184"/>
        <end position="198"/>
    </location>
</feature>
<proteinExistence type="predicted"/>
<feature type="chain" id="PRO_5020279706" evidence="5">
    <location>
        <begin position="20"/>
        <end position="240"/>
    </location>
</feature>
<feature type="repeat" description="TPR" evidence="3">
    <location>
        <begin position="92"/>
        <end position="125"/>
    </location>
</feature>
<accession>A0A4R2E4G8</accession>
<dbReference type="GO" id="GO:0006368">
    <property type="term" value="P:transcription elongation by RNA polymerase II"/>
    <property type="evidence" value="ECO:0007669"/>
    <property type="project" value="TreeGrafter"/>
</dbReference>
<dbReference type="PANTHER" id="PTHR14027:SF2">
    <property type="entry name" value="RNA POLYMERASE-ASSOCIATED PROTEIN CTR9 HOMOLOG"/>
    <property type="match status" value="1"/>
</dbReference>
<keyword evidence="2 3" id="KW-0802">TPR repeat</keyword>
<feature type="repeat" description="TPR" evidence="3">
    <location>
        <begin position="55"/>
        <end position="88"/>
    </location>
</feature>
<evidence type="ECO:0000256" key="4">
    <source>
        <dbReference type="SAM" id="MobiDB-lite"/>
    </source>
</evidence>
<dbReference type="GO" id="GO:0006355">
    <property type="term" value="P:regulation of DNA-templated transcription"/>
    <property type="evidence" value="ECO:0007669"/>
    <property type="project" value="InterPro"/>
</dbReference>
<dbReference type="Gene3D" id="1.25.40.10">
    <property type="entry name" value="Tetratricopeptide repeat domain"/>
    <property type="match status" value="1"/>
</dbReference>
<sequence length="240" mass="27876">MMRYCIFVALLFVSLSSLGQARKLIRKGNKEFDKGNYSQAELSFRQAQAVDTASGDITYNIGNSLYMQKKYDKALGEYQKSLQQTKDPGRLATNLHNAGNALFKLNKYQESVEAYKKALRLNPSDNQTRYNLALAQQKLKDQQKNNNQNNKNNKDQNKDKNKQNKNDNKDKKNDQKKDNKDNKQNQNQNQKQQQQQQQPKISKQDAQRMLDALQTGENKAQERVKAQKMKAQTRKPEKNW</sequence>
<evidence type="ECO:0000313" key="7">
    <source>
        <dbReference type="Proteomes" id="UP000294830"/>
    </source>
</evidence>
<dbReference type="OrthoDB" id="1525165at2"/>
<dbReference type="Proteomes" id="UP000294830">
    <property type="component" value="Unassembled WGS sequence"/>
</dbReference>
<evidence type="ECO:0000256" key="5">
    <source>
        <dbReference type="SAM" id="SignalP"/>
    </source>
</evidence>
<evidence type="ECO:0000256" key="2">
    <source>
        <dbReference type="ARBA" id="ARBA00022803"/>
    </source>
</evidence>
<dbReference type="SUPFAM" id="SSF48452">
    <property type="entry name" value="TPR-like"/>
    <property type="match status" value="1"/>
</dbReference>
<dbReference type="PANTHER" id="PTHR14027">
    <property type="entry name" value="RNA POLYMERASE-ASSOCIATED PROTEIN CTR9"/>
    <property type="match status" value="1"/>
</dbReference>
<evidence type="ECO:0000313" key="6">
    <source>
        <dbReference type="EMBL" id="TCN62723.1"/>
    </source>
</evidence>
<dbReference type="Pfam" id="PF13414">
    <property type="entry name" value="TPR_11"/>
    <property type="match status" value="1"/>
</dbReference>
<feature type="compositionally biased region" description="Basic and acidic residues" evidence="4">
    <location>
        <begin position="152"/>
        <end position="183"/>
    </location>
</feature>
<keyword evidence="5" id="KW-0732">Signal</keyword>
<feature type="region of interest" description="Disordered" evidence="4">
    <location>
        <begin position="140"/>
        <end position="240"/>
    </location>
</feature>
<feature type="signal peptide" evidence="5">
    <location>
        <begin position="1"/>
        <end position="19"/>
    </location>
</feature>
<dbReference type="GO" id="GO:0000993">
    <property type="term" value="F:RNA polymerase II complex binding"/>
    <property type="evidence" value="ECO:0007669"/>
    <property type="project" value="TreeGrafter"/>
</dbReference>
<keyword evidence="1" id="KW-0677">Repeat</keyword>
<evidence type="ECO:0000256" key="1">
    <source>
        <dbReference type="ARBA" id="ARBA00022737"/>
    </source>
</evidence>
<dbReference type="InterPro" id="IPR011990">
    <property type="entry name" value="TPR-like_helical_dom_sf"/>
</dbReference>
<gene>
    <name evidence="6" type="ORF">CLV25_11849</name>
</gene>
<evidence type="ECO:0000256" key="3">
    <source>
        <dbReference type="PROSITE-ProRule" id="PRU00339"/>
    </source>
</evidence>
<dbReference type="AlphaFoldDB" id="A0A4R2E4G8"/>
<protein>
    <submittedName>
        <fullName evidence="6">Tetratricopeptide repeat protein</fullName>
    </submittedName>
</protein>
<dbReference type="SMART" id="SM00028">
    <property type="entry name" value="TPR"/>
    <property type="match status" value="3"/>
</dbReference>